<keyword evidence="5" id="KW-1185">Reference proteome</keyword>
<feature type="DNA-binding region" description="HMG box" evidence="2">
    <location>
        <begin position="264"/>
        <end position="323"/>
    </location>
</feature>
<evidence type="ECO:0000256" key="2">
    <source>
        <dbReference type="PROSITE-ProRule" id="PRU00267"/>
    </source>
</evidence>
<dbReference type="AlphaFoldDB" id="A0A915JL70"/>
<dbReference type="InterPro" id="IPR050342">
    <property type="entry name" value="HMGB"/>
</dbReference>
<dbReference type="CDD" id="cd00084">
    <property type="entry name" value="HMG-box_SF"/>
    <property type="match status" value="1"/>
</dbReference>
<evidence type="ECO:0000256" key="3">
    <source>
        <dbReference type="SAM" id="MobiDB-lite"/>
    </source>
</evidence>
<feature type="compositionally biased region" description="Basic residues" evidence="3">
    <location>
        <begin position="73"/>
        <end position="86"/>
    </location>
</feature>
<accession>A0A915JL70</accession>
<evidence type="ECO:0000313" key="6">
    <source>
        <dbReference type="WBParaSite" id="nRc.2.0.1.t26827-RA"/>
    </source>
</evidence>
<feature type="compositionally biased region" description="Polar residues" evidence="3">
    <location>
        <begin position="1"/>
        <end position="10"/>
    </location>
</feature>
<dbReference type="SMART" id="SM00398">
    <property type="entry name" value="HMG"/>
    <property type="match status" value="1"/>
</dbReference>
<dbReference type="Gene3D" id="1.10.30.10">
    <property type="entry name" value="High mobility group box domain"/>
    <property type="match status" value="1"/>
</dbReference>
<feature type="compositionally biased region" description="Basic and acidic residues" evidence="3">
    <location>
        <begin position="212"/>
        <end position="227"/>
    </location>
</feature>
<feature type="compositionally biased region" description="Basic residues" evidence="3">
    <location>
        <begin position="26"/>
        <end position="42"/>
    </location>
</feature>
<name>A0A915JL70_ROMCU</name>
<sequence>MTPRRSSAINRSKMAKQVSLTGSSIKFKRTTTPKKKSVRRGKSTSAAVLASKKKSVAVKAGRKSLKVGGGSSKKTKGVKTSTKRRSSISPMKRTLIASKRKSCPPPRRSQNRRKMSSLAIINVSDSIESKERRHDEYDGEKTPRTAISAASPRAMFIDENKAMVRKHYRMNEKQTTDTLKDVWDYLQDNDNSIYHTYVNRTKSSGVNDNDVGDDRTSSFRDQSRRSNAEVLSPPPTTTVDGKSLKRESSGRHRSQSITKDPNKPKRALNAYMVFMLEVLPKVRKDMPKSSHKQHVKEIGKRWRNMSDVQKKSYSQEKNRKSHV</sequence>
<dbReference type="InterPro" id="IPR009071">
    <property type="entry name" value="HMG_box_dom"/>
</dbReference>
<evidence type="ECO:0000256" key="1">
    <source>
        <dbReference type="ARBA" id="ARBA00023125"/>
    </source>
</evidence>
<dbReference type="GO" id="GO:0005634">
    <property type="term" value="C:nucleus"/>
    <property type="evidence" value="ECO:0007669"/>
    <property type="project" value="UniProtKB-UniRule"/>
</dbReference>
<feature type="region of interest" description="Disordered" evidence="3">
    <location>
        <begin position="285"/>
        <end position="323"/>
    </location>
</feature>
<dbReference type="PANTHER" id="PTHR48112:SF22">
    <property type="entry name" value="MITOCHONDRIAL TRANSCRIPTION FACTOR A, ISOFORM B"/>
    <property type="match status" value="1"/>
</dbReference>
<keyword evidence="1 2" id="KW-0238">DNA-binding</keyword>
<reference evidence="6" key="1">
    <citation type="submission" date="2022-11" db="UniProtKB">
        <authorList>
            <consortium name="WormBaseParasite"/>
        </authorList>
    </citation>
    <scope>IDENTIFICATION</scope>
</reference>
<dbReference type="WBParaSite" id="nRc.2.0.1.t26827-RA">
    <property type="protein sequence ID" value="nRc.2.0.1.t26827-RA"/>
    <property type="gene ID" value="nRc.2.0.1.g26827"/>
</dbReference>
<feature type="region of interest" description="Disordered" evidence="3">
    <location>
        <begin position="202"/>
        <end position="265"/>
    </location>
</feature>
<protein>
    <submittedName>
        <fullName evidence="6">HMG box domain-containing protein</fullName>
    </submittedName>
</protein>
<proteinExistence type="predicted"/>
<organism evidence="5 6">
    <name type="scientific">Romanomermis culicivorax</name>
    <name type="common">Nematode worm</name>
    <dbReference type="NCBI Taxonomy" id="13658"/>
    <lineage>
        <taxon>Eukaryota</taxon>
        <taxon>Metazoa</taxon>
        <taxon>Ecdysozoa</taxon>
        <taxon>Nematoda</taxon>
        <taxon>Enoplea</taxon>
        <taxon>Dorylaimia</taxon>
        <taxon>Mermithida</taxon>
        <taxon>Mermithoidea</taxon>
        <taxon>Mermithidae</taxon>
        <taxon>Romanomermis</taxon>
    </lineage>
</organism>
<feature type="region of interest" description="Disordered" evidence="3">
    <location>
        <begin position="1"/>
        <end position="145"/>
    </location>
</feature>
<dbReference type="Pfam" id="PF09011">
    <property type="entry name" value="HMG_box_2"/>
    <property type="match status" value="1"/>
</dbReference>
<evidence type="ECO:0000259" key="4">
    <source>
        <dbReference type="PROSITE" id="PS50118"/>
    </source>
</evidence>
<feature type="compositionally biased region" description="Basic and acidic residues" evidence="3">
    <location>
        <begin position="308"/>
        <end position="323"/>
    </location>
</feature>
<dbReference type="SUPFAM" id="SSF47095">
    <property type="entry name" value="HMG-box"/>
    <property type="match status" value="1"/>
</dbReference>
<dbReference type="GO" id="GO:0003677">
    <property type="term" value="F:DNA binding"/>
    <property type="evidence" value="ECO:0007669"/>
    <property type="project" value="UniProtKB-UniRule"/>
</dbReference>
<keyword evidence="2" id="KW-0539">Nucleus</keyword>
<dbReference type="PANTHER" id="PTHR48112">
    <property type="entry name" value="HIGH MOBILITY GROUP PROTEIN DSP1"/>
    <property type="match status" value="1"/>
</dbReference>
<dbReference type="PROSITE" id="PS50118">
    <property type="entry name" value="HMG_BOX_2"/>
    <property type="match status" value="1"/>
</dbReference>
<evidence type="ECO:0000313" key="5">
    <source>
        <dbReference type="Proteomes" id="UP000887565"/>
    </source>
</evidence>
<feature type="domain" description="HMG box" evidence="4">
    <location>
        <begin position="264"/>
        <end position="323"/>
    </location>
</feature>
<feature type="compositionally biased region" description="Basic residues" evidence="3">
    <location>
        <begin position="51"/>
        <end position="65"/>
    </location>
</feature>
<dbReference type="InterPro" id="IPR036910">
    <property type="entry name" value="HMG_box_dom_sf"/>
</dbReference>
<feature type="compositionally biased region" description="Basic and acidic residues" evidence="3">
    <location>
        <begin position="127"/>
        <end position="143"/>
    </location>
</feature>
<dbReference type="Proteomes" id="UP000887565">
    <property type="component" value="Unplaced"/>
</dbReference>